<feature type="compositionally biased region" description="Basic and acidic residues" evidence="14">
    <location>
        <begin position="641"/>
        <end position="661"/>
    </location>
</feature>
<dbReference type="SMART" id="SM00184">
    <property type="entry name" value="RING"/>
    <property type="match status" value="1"/>
</dbReference>
<dbReference type="InterPro" id="IPR031099">
    <property type="entry name" value="BRCA1-associated"/>
</dbReference>
<evidence type="ECO:0000256" key="1">
    <source>
        <dbReference type="ARBA" id="ARBA00004123"/>
    </source>
</evidence>
<dbReference type="STRING" id="56723.ENSLBEP00000007044"/>
<evidence type="ECO:0000256" key="2">
    <source>
        <dbReference type="ARBA" id="ARBA00004286"/>
    </source>
</evidence>
<dbReference type="GO" id="GO:0005694">
    <property type="term" value="C:chromosome"/>
    <property type="evidence" value="ECO:0007669"/>
    <property type="project" value="UniProtKB-SubCell"/>
</dbReference>
<evidence type="ECO:0000256" key="6">
    <source>
        <dbReference type="ARBA" id="ARBA00022763"/>
    </source>
</evidence>
<sequence>MTTPKAADVKKGISVLWETLQCPICLDLMTQPVSTKCDHQFCKFCMMKLLDNKKQNQASCPVCKAKITKRSLQESPGFQRLVGGLQDMIQAYEHDTGTNYFTGMSQQTEQPGIIINAISHFISFFLAQNDFARLMGLQDSSPFTTENEGLDSGLGGAPPTSDEKITGDFEPALTEIANDSLRRKKKKTDEEPEKIIDDKQKKSLEKVAEWLMKVPAEGSIEFEQPHQDADDSDSCSSTSTIDVKQHYSDVYARREDRAKSLEEQVFGTVYKRGNRFSSPLCNVFAEPPKTEDSELTRKVSRRGKKKTEIYADCDKKTSSEKTTESNTEEEQQMTEEVKDTSSNFFENSDFIEVKQGKNDVNKNEEKLDNLQERNLKKKTTNPVEQVDSDLQEGDKQEVPEQKKTGKRKKDGRLTRVSKPLDLVGVQNGETSPMARPRAEDVQVHIENYPSSEDQEVPLTRSTRKSRRLQVFVEEVQEGHKRANLKAIVPQKQSNVESDGASVETLDDKLSPKNGNITKVAEINGCIYDQDLGGIENMETDGGTSNLRSTEELPNTGTLSQSSAACCVESSANESKCAEMEYEDDKNDSELDTEQLLRSFKATKRKSFHLGGPNVKRSRSLNQGTLVGAQTEESKQNCAGVESERNVSHAKKSENTKPETLRGNENLSFGDLIPPSYSPGHTRKTDQAALQASIPDSMCSGQQHVSVSSDLTPNKVSKHEIEGSILAVVPPVVDSGLCFAGIEHEKLNEASKKSQIPENQIECTTGNIGEVVEIKNKDSDAGREESNNSADHFLNAQSSLTPDSLGLPVAQTDPDTNDHPSNKSRKRRRAQRLNSSSESDCSEEELPTLKDILGTSLSHPPACVSPDHQKIEMQKELVRLEKLMALVSEVLQEKEGSPVKEDHQSSQTTEIYFFSEKNQDRIFIYFVSSLCSAVQPSTHTLPSVKGTGASNTPITSSATKTLKNNVSPSEDKENSTPPRERSKAAMVLVSSGLSSNEQIMVKKFAKRVGALVVSQVTPEVTHIVMHTDEQLVCERTLKYFLGIAGRKWVVSFQWISECFKQKKLLDESVYEVRGDVVNGPNHQGPMRARTTDNNNVSLLHTVSNIYNEMEWMVELCGAAVVKDPLQLDSKQVRESSLSNMKSRKSLSRRAAVVTRGWLLDTVATYTLQNYNKGDLQEWAET</sequence>
<dbReference type="SMART" id="SM00292">
    <property type="entry name" value="BRCT"/>
    <property type="match status" value="1"/>
</dbReference>
<dbReference type="InterPro" id="IPR001357">
    <property type="entry name" value="BRCT_dom"/>
</dbReference>
<keyword evidence="5" id="KW-0677">Repeat</keyword>
<dbReference type="InterPro" id="IPR001841">
    <property type="entry name" value="Znf_RING"/>
</dbReference>
<keyword evidence="10" id="KW-0539">Nucleus</keyword>
<dbReference type="PROSITE" id="PS00518">
    <property type="entry name" value="ZF_RING_1"/>
    <property type="match status" value="1"/>
</dbReference>
<feature type="region of interest" description="Disordered" evidence="14">
    <location>
        <begin position="283"/>
        <end position="437"/>
    </location>
</feature>
<reference evidence="17" key="1">
    <citation type="submission" date="2025-08" db="UniProtKB">
        <authorList>
            <consortium name="Ensembl"/>
        </authorList>
    </citation>
    <scope>IDENTIFICATION</scope>
</reference>
<keyword evidence="4" id="KW-0479">Metal-binding</keyword>
<dbReference type="GO" id="GO:0004842">
    <property type="term" value="F:ubiquitin-protein transferase activity"/>
    <property type="evidence" value="ECO:0007669"/>
    <property type="project" value="TreeGrafter"/>
</dbReference>
<evidence type="ECO:0000259" key="16">
    <source>
        <dbReference type="PROSITE" id="PS50172"/>
    </source>
</evidence>
<evidence type="ECO:0000256" key="14">
    <source>
        <dbReference type="SAM" id="MobiDB-lite"/>
    </source>
</evidence>
<dbReference type="GO" id="GO:0043009">
    <property type="term" value="P:chordate embryonic development"/>
    <property type="evidence" value="ECO:0007669"/>
    <property type="project" value="TreeGrafter"/>
</dbReference>
<keyword evidence="7 13" id="KW-0863">Zinc-finger</keyword>
<evidence type="ECO:0000259" key="15">
    <source>
        <dbReference type="PROSITE" id="PS50089"/>
    </source>
</evidence>
<evidence type="ECO:0000256" key="11">
    <source>
        <dbReference type="ARBA" id="ARBA00023306"/>
    </source>
</evidence>
<keyword evidence="6" id="KW-0227">DNA damage</keyword>
<dbReference type="GO" id="GO:0031436">
    <property type="term" value="C:BRCA1-BARD1 complex"/>
    <property type="evidence" value="ECO:0007669"/>
    <property type="project" value="TreeGrafter"/>
</dbReference>
<keyword evidence="3" id="KW-0158">Chromosome</keyword>
<feature type="domain" description="BRCT" evidence="16">
    <location>
        <begin position="986"/>
        <end position="1071"/>
    </location>
</feature>
<proteinExistence type="predicted"/>
<dbReference type="PANTHER" id="PTHR13763">
    <property type="entry name" value="BREAST CANCER TYPE 1 SUSCEPTIBILITY PROTEIN BRCA1"/>
    <property type="match status" value="1"/>
</dbReference>
<feature type="compositionally biased region" description="Basic and acidic residues" evidence="14">
    <location>
        <begin position="306"/>
        <end position="323"/>
    </location>
</feature>
<dbReference type="Proteomes" id="UP000261660">
    <property type="component" value="Unplaced"/>
</dbReference>
<feature type="compositionally biased region" description="Basic and acidic residues" evidence="14">
    <location>
        <begin position="392"/>
        <end position="403"/>
    </location>
</feature>
<dbReference type="Ensembl" id="ENSLBET00000007404.1">
    <property type="protein sequence ID" value="ENSLBEP00000007044.1"/>
    <property type="gene ID" value="ENSLBEG00000005394.1"/>
</dbReference>
<evidence type="ECO:0000313" key="18">
    <source>
        <dbReference type="Proteomes" id="UP000261660"/>
    </source>
</evidence>
<dbReference type="CDD" id="cd16498">
    <property type="entry name" value="RING-HC_BRCA1"/>
    <property type="match status" value="1"/>
</dbReference>
<dbReference type="Pfam" id="PF00533">
    <property type="entry name" value="BRCT"/>
    <property type="match status" value="1"/>
</dbReference>
<feature type="domain" description="RING-type" evidence="15">
    <location>
        <begin position="22"/>
        <end position="64"/>
    </location>
</feature>
<dbReference type="Gene3D" id="3.30.40.10">
    <property type="entry name" value="Zinc/RING finger domain, C3HC4 (zinc finger)"/>
    <property type="match status" value="1"/>
</dbReference>
<dbReference type="GO" id="GO:0008270">
    <property type="term" value="F:zinc ion binding"/>
    <property type="evidence" value="ECO:0007669"/>
    <property type="project" value="UniProtKB-KW"/>
</dbReference>
<dbReference type="SUPFAM" id="SSF57850">
    <property type="entry name" value="RING/U-box"/>
    <property type="match status" value="1"/>
</dbReference>
<evidence type="ECO:0000256" key="10">
    <source>
        <dbReference type="ARBA" id="ARBA00023242"/>
    </source>
</evidence>
<name>A0A3Q3EII0_9LABR</name>
<evidence type="ECO:0000256" key="12">
    <source>
        <dbReference type="ARBA" id="ARBA00031556"/>
    </source>
</evidence>
<evidence type="ECO:0000256" key="13">
    <source>
        <dbReference type="PROSITE-ProRule" id="PRU00175"/>
    </source>
</evidence>
<dbReference type="InterPro" id="IPR013083">
    <property type="entry name" value="Znf_RING/FYVE/PHD"/>
</dbReference>
<dbReference type="GeneTree" id="ENSGT00440000034289"/>
<dbReference type="GO" id="GO:0070531">
    <property type="term" value="C:BRCA1-A complex"/>
    <property type="evidence" value="ECO:0007669"/>
    <property type="project" value="TreeGrafter"/>
</dbReference>
<accession>A0A3Q3EII0</accession>
<keyword evidence="18" id="KW-1185">Reference proteome</keyword>
<dbReference type="InterPro" id="IPR018957">
    <property type="entry name" value="Znf_C3HC4_RING-type"/>
</dbReference>
<dbReference type="AlphaFoldDB" id="A0A3Q3EII0"/>
<dbReference type="SUPFAM" id="SSF52113">
    <property type="entry name" value="BRCT domain"/>
    <property type="match status" value="2"/>
</dbReference>
<evidence type="ECO:0000256" key="4">
    <source>
        <dbReference type="ARBA" id="ARBA00022723"/>
    </source>
</evidence>
<feature type="region of interest" description="Disordered" evidence="14">
    <location>
        <begin position="627"/>
        <end position="669"/>
    </location>
</feature>
<dbReference type="PROSITE" id="PS50089">
    <property type="entry name" value="ZF_RING_2"/>
    <property type="match status" value="1"/>
</dbReference>
<dbReference type="GO" id="GO:0045944">
    <property type="term" value="P:positive regulation of transcription by RNA polymerase II"/>
    <property type="evidence" value="ECO:0007669"/>
    <property type="project" value="TreeGrafter"/>
</dbReference>
<evidence type="ECO:0000256" key="5">
    <source>
        <dbReference type="ARBA" id="ARBA00022737"/>
    </source>
</evidence>
<reference evidence="17" key="2">
    <citation type="submission" date="2025-09" db="UniProtKB">
        <authorList>
            <consortium name="Ensembl"/>
        </authorList>
    </citation>
    <scope>IDENTIFICATION</scope>
</reference>
<dbReference type="InterPro" id="IPR017907">
    <property type="entry name" value="Znf_RING_CS"/>
</dbReference>
<feature type="region of interest" description="Disordered" evidence="14">
    <location>
        <begin position="143"/>
        <end position="198"/>
    </location>
</feature>
<dbReference type="FunFam" id="3.40.50.10190:FF:000006">
    <property type="entry name" value="Breast cancer type 1 susceptibility protein homolog"/>
    <property type="match status" value="1"/>
</dbReference>
<dbReference type="GO" id="GO:0000724">
    <property type="term" value="P:double-strand break repair via homologous recombination"/>
    <property type="evidence" value="ECO:0007669"/>
    <property type="project" value="TreeGrafter"/>
</dbReference>
<dbReference type="GO" id="GO:0007095">
    <property type="term" value="P:mitotic G2 DNA damage checkpoint signaling"/>
    <property type="evidence" value="ECO:0007669"/>
    <property type="project" value="TreeGrafter"/>
</dbReference>
<organism evidence="17 18">
    <name type="scientific">Labrus bergylta</name>
    <name type="common">ballan wrasse</name>
    <dbReference type="NCBI Taxonomy" id="56723"/>
    <lineage>
        <taxon>Eukaryota</taxon>
        <taxon>Metazoa</taxon>
        <taxon>Chordata</taxon>
        <taxon>Craniata</taxon>
        <taxon>Vertebrata</taxon>
        <taxon>Euteleostomi</taxon>
        <taxon>Actinopterygii</taxon>
        <taxon>Neopterygii</taxon>
        <taxon>Teleostei</taxon>
        <taxon>Neoteleostei</taxon>
        <taxon>Acanthomorphata</taxon>
        <taxon>Eupercaria</taxon>
        <taxon>Labriformes</taxon>
        <taxon>Labridae</taxon>
        <taxon>Labrus</taxon>
    </lineage>
</organism>
<evidence type="ECO:0000256" key="7">
    <source>
        <dbReference type="ARBA" id="ARBA00022771"/>
    </source>
</evidence>
<feature type="region of interest" description="Disordered" evidence="14">
    <location>
        <begin position="938"/>
        <end position="981"/>
    </location>
</feature>
<feature type="compositionally biased region" description="Basic residues" evidence="14">
    <location>
        <begin position="821"/>
        <end position="830"/>
    </location>
</feature>
<dbReference type="InterPro" id="IPR036420">
    <property type="entry name" value="BRCT_dom_sf"/>
</dbReference>
<dbReference type="CDD" id="cd17735">
    <property type="entry name" value="BRCT_BRCA1_rpt1"/>
    <property type="match status" value="1"/>
</dbReference>
<evidence type="ECO:0000313" key="17">
    <source>
        <dbReference type="Ensembl" id="ENSLBEP00000007044.1"/>
    </source>
</evidence>
<dbReference type="PROSITE" id="PS50172">
    <property type="entry name" value="BRCT"/>
    <property type="match status" value="1"/>
</dbReference>
<dbReference type="InParanoid" id="A0A3Q3EII0"/>
<feature type="compositionally biased region" description="Basic and acidic residues" evidence="14">
    <location>
        <begin position="968"/>
        <end position="981"/>
    </location>
</feature>
<keyword evidence="8" id="KW-0862">Zinc</keyword>
<protein>
    <recommendedName>
        <fullName evidence="12">RING-type E3 ubiquitin transferase BRCA1</fullName>
    </recommendedName>
</protein>
<feature type="compositionally biased region" description="Basic and acidic residues" evidence="14">
    <location>
        <begin position="187"/>
        <end position="198"/>
    </location>
</feature>
<evidence type="ECO:0000256" key="8">
    <source>
        <dbReference type="ARBA" id="ARBA00022833"/>
    </source>
</evidence>
<dbReference type="Gene3D" id="3.40.50.10190">
    <property type="entry name" value="BRCT domain"/>
    <property type="match status" value="2"/>
</dbReference>
<keyword evidence="11" id="KW-0131">Cell cycle</keyword>
<feature type="region of interest" description="Disordered" evidence="14">
    <location>
        <begin position="795"/>
        <end position="844"/>
    </location>
</feature>
<feature type="compositionally biased region" description="Polar residues" evidence="14">
    <location>
        <begin position="947"/>
        <end position="967"/>
    </location>
</feature>
<feature type="compositionally biased region" description="Basic and acidic residues" evidence="14">
    <location>
        <begin position="288"/>
        <end position="297"/>
    </location>
</feature>
<evidence type="ECO:0000256" key="9">
    <source>
        <dbReference type="ARBA" id="ARBA00023204"/>
    </source>
</evidence>
<keyword evidence="9" id="KW-0234">DNA repair</keyword>
<comment type="subcellular location">
    <subcellularLocation>
        <location evidence="2">Chromosome</location>
    </subcellularLocation>
    <subcellularLocation>
        <location evidence="1">Nucleus</location>
    </subcellularLocation>
</comment>
<dbReference type="Pfam" id="PF00097">
    <property type="entry name" value="zf-C3HC4"/>
    <property type="match status" value="1"/>
</dbReference>
<dbReference type="PANTHER" id="PTHR13763:SF0">
    <property type="entry name" value="BREAST CANCER TYPE 1 SUSCEPTIBILITY PROTEIN"/>
    <property type="match status" value="1"/>
</dbReference>
<evidence type="ECO:0000256" key="3">
    <source>
        <dbReference type="ARBA" id="ARBA00022454"/>
    </source>
</evidence>
<feature type="compositionally biased region" description="Basic and acidic residues" evidence="14">
    <location>
        <begin position="351"/>
        <end position="374"/>
    </location>
</feature>